<keyword evidence="2" id="KW-1185">Reference proteome</keyword>
<comment type="caution">
    <text evidence="1">The sequence shown here is derived from an EMBL/GenBank/DDBJ whole genome shotgun (WGS) entry which is preliminary data.</text>
</comment>
<dbReference type="EMBL" id="JACEIK010000717">
    <property type="protein sequence ID" value="MCD7461310.1"/>
    <property type="molecule type" value="Genomic_DNA"/>
</dbReference>
<protein>
    <submittedName>
        <fullName evidence="1">Uncharacterized protein</fullName>
    </submittedName>
</protein>
<sequence>MSDYSAGKLNVVDVVSNWILCSNPTRLLTGNAAGGRGVMFACPAIRALRNGKLSSDEAYNTIAKIFGDENQDLVDEFELHMSRNKIKKRKNKEEENNLSASAKIREFKAESTC</sequence>
<evidence type="ECO:0000313" key="2">
    <source>
        <dbReference type="Proteomes" id="UP000823775"/>
    </source>
</evidence>
<gene>
    <name evidence="1" type="ORF">HAX54_045866</name>
</gene>
<name>A0ABS8SR49_DATST</name>
<dbReference type="Proteomes" id="UP000823775">
    <property type="component" value="Unassembled WGS sequence"/>
</dbReference>
<accession>A0ABS8SR49</accession>
<reference evidence="1 2" key="1">
    <citation type="journal article" date="2021" name="BMC Genomics">
        <title>Datura genome reveals duplications of psychoactive alkaloid biosynthetic genes and high mutation rate following tissue culture.</title>
        <authorList>
            <person name="Rajewski A."/>
            <person name="Carter-House D."/>
            <person name="Stajich J."/>
            <person name="Litt A."/>
        </authorList>
    </citation>
    <scope>NUCLEOTIDE SEQUENCE [LARGE SCALE GENOMIC DNA]</scope>
    <source>
        <strain evidence="1">AR-01</strain>
    </source>
</reference>
<proteinExistence type="predicted"/>
<evidence type="ECO:0000313" key="1">
    <source>
        <dbReference type="EMBL" id="MCD7461310.1"/>
    </source>
</evidence>
<organism evidence="1 2">
    <name type="scientific">Datura stramonium</name>
    <name type="common">Jimsonweed</name>
    <name type="synonym">Common thornapple</name>
    <dbReference type="NCBI Taxonomy" id="4076"/>
    <lineage>
        <taxon>Eukaryota</taxon>
        <taxon>Viridiplantae</taxon>
        <taxon>Streptophyta</taxon>
        <taxon>Embryophyta</taxon>
        <taxon>Tracheophyta</taxon>
        <taxon>Spermatophyta</taxon>
        <taxon>Magnoliopsida</taxon>
        <taxon>eudicotyledons</taxon>
        <taxon>Gunneridae</taxon>
        <taxon>Pentapetalae</taxon>
        <taxon>asterids</taxon>
        <taxon>lamiids</taxon>
        <taxon>Solanales</taxon>
        <taxon>Solanaceae</taxon>
        <taxon>Solanoideae</taxon>
        <taxon>Datureae</taxon>
        <taxon>Datura</taxon>
    </lineage>
</organism>